<dbReference type="GeneID" id="13281074"/>
<evidence type="ECO:0000256" key="1">
    <source>
        <dbReference type="SAM" id="SignalP"/>
    </source>
</evidence>
<dbReference type="eggNOG" id="KOG1950">
    <property type="taxonomic scope" value="Eukaryota"/>
</dbReference>
<keyword evidence="3" id="KW-1185">Reference proteome</keyword>
<evidence type="ECO:0008006" key="4">
    <source>
        <dbReference type="Google" id="ProtNLM"/>
    </source>
</evidence>
<reference evidence="3" key="1">
    <citation type="journal article" date="2011" name="Nat. Commun.">
        <title>Effector diversification within compartments of the Leptosphaeria maculans genome affected by Repeat-Induced Point mutations.</title>
        <authorList>
            <person name="Rouxel T."/>
            <person name="Grandaubert J."/>
            <person name="Hane J.K."/>
            <person name="Hoede C."/>
            <person name="van de Wouw A.P."/>
            <person name="Couloux A."/>
            <person name="Dominguez V."/>
            <person name="Anthouard V."/>
            <person name="Bally P."/>
            <person name="Bourras S."/>
            <person name="Cozijnsen A.J."/>
            <person name="Ciuffetti L.M."/>
            <person name="Degrave A."/>
            <person name="Dilmaghani A."/>
            <person name="Duret L."/>
            <person name="Fudal I."/>
            <person name="Goodwin S.B."/>
            <person name="Gout L."/>
            <person name="Glaser N."/>
            <person name="Linglin J."/>
            <person name="Kema G.H.J."/>
            <person name="Lapalu N."/>
            <person name="Lawrence C.B."/>
            <person name="May K."/>
            <person name="Meyer M."/>
            <person name="Ollivier B."/>
            <person name="Poulain J."/>
            <person name="Schoch C.L."/>
            <person name="Simon A."/>
            <person name="Spatafora J.W."/>
            <person name="Stachowiak A."/>
            <person name="Turgeon B.G."/>
            <person name="Tyler B.M."/>
            <person name="Vincent D."/>
            <person name="Weissenbach J."/>
            <person name="Amselem J."/>
            <person name="Quesneville H."/>
            <person name="Oliver R.P."/>
            <person name="Wincker P."/>
            <person name="Balesdent M.-H."/>
            <person name="Howlett B.J."/>
        </authorList>
    </citation>
    <scope>NUCLEOTIDE SEQUENCE [LARGE SCALE GENOMIC DNA]</scope>
    <source>
        <strain evidence="3">JN3 / isolate v23.1.3 / race Av1-4-5-6-7-8</strain>
    </source>
</reference>
<dbReference type="EMBL" id="FP929127">
    <property type="protein sequence ID" value="CBX95847.1"/>
    <property type="molecule type" value="Genomic_DNA"/>
</dbReference>
<evidence type="ECO:0000313" key="2">
    <source>
        <dbReference type="EMBL" id="CBX95847.1"/>
    </source>
</evidence>
<dbReference type="Gene3D" id="3.90.550.10">
    <property type="entry name" value="Spore Coat Polysaccharide Biosynthesis Protein SpsA, Chain A"/>
    <property type="match status" value="1"/>
</dbReference>
<organism evidence="3">
    <name type="scientific">Leptosphaeria maculans (strain JN3 / isolate v23.1.3 / race Av1-4-5-6-7-8)</name>
    <name type="common">Blackleg fungus</name>
    <name type="synonym">Phoma lingam</name>
    <dbReference type="NCBI Taxonomy" id="985895"/>
    <lineage>
        <taxon>Eukaryota</taxon>
        <taxon>Fungi</taxon>
        <taxon>Dikarya</taxon>
        <taxon>Ascomycota</taxon>
        <taxon>Pezizomycotina</taxon>
        <taxon>Dothideomycetes</taxon>
        <taxon>Pleosporomycetidae</taxon>
        <taxon>Pleosporales</taxon>
        <taxon>Pleosporineae</taxon>
        <taxon>Leptosphaeriaceae</taxon>
        <taxon>Plenodomus</taxon>
        <taxon>Plenodomus lingam/Leptosphaeria maculans species complex</taxon>
    </lineage>
</organism>
<accession>E4ZW71</accession>
<dbReference type="InterPro" id="IPR050587">
    <property type="entry name" value="GNT1/Glycosyltrans_8"/>
</dbReference>
<dbReference type="SUPFAM" id="SSF53448">
    <property type="entry name" value="Nucleotide-diphospho-sugar transferases"/>
    <property type="match status" value="1"/>
</dbReference>
<dbReference type="CAZy" id="GT8">
    <property type="family name" value="Glycosyltransferase Family 8"/>
</dbReference>
<dbReference type="InterPro" id="IPR029044">
    <property type="entry name" value="Nucleotide-diphossugar_trans"/>
</dbReference>
<dbReference type="RefSeq" id="XP_003839326.1">
    <property type="nucleotide sequence ID" value="XM_003839278.1"/>
</dbReference>
<feature type="chain" id="PRO_5003194937" description="Glycosyltransferase family 8 protein" evidence="1">
    <location>
        <begin position="29"/>
        <end position="444"/>
    </location>
</feature>
<gene>
    <name evidence="2" type="ORF">LEMA_P029990.1</name>
</gene>
<sequence length="444" mass="49386">MKRRQNVAFSTLLILGIILLCARDRELALEVPRSKKAITKNAKAKSDYTVLIKVPDGQAKGGHGDGVALTPLAPPVVEASVQPLGESGVPDAGHALPLVTENEQELSLQLPPPSGSGALEHNPNLPFQQDLDLELPLTILQDFATRAPHNYNPNGPTTYAYATFMATRNPSIHDPYFLAIHSLIHRVLWSPRSRTSKYPFVVFVSDYVTEEQRTLLSGAGAIVRELAPVIWTPNVPGVEKRWKDLFAKLNMWRETEFERILFLDADAFPLTNIDGMFDVAPVQQCVEGKLQADDVLADGTSVCEPFVFAGVAQDPWSGTSTDVNVGSMVFTPSLRMHERLLQNYVKTDKYDCLMAEQAFLNWQFSKAGPFPATTLERTWGGVFPKEDEDGSLNVVHEKIWVAESGWQKRGWVETWVEMVKYYESEEFATMRGWDGLAGSQLPSL</sequence>
<dbReference type="InParanoid" id="E4ZW71"/>
<dbReference type="STRING" id="985895.E4ZW71"/>
<proteinExistence type="predicted"/>
<dbReference type="VEuPathDB" id="FungiDB:LEMA_P029990.1"/>
<keyword evidence="1" id="KW-0732">Signal</keyword>
<dbReference type="AlphaFoldDB" id="E4ZW71"/>
<dbReference type="HOGENOM" id="CLU_051232_0_0_1"/>
<name>E4ZW71_LEPMJ</name>
<protein>
    <recommendedName>
        <fullName evidence="4">Glycosyltransferase family 8 protein</fullName>
    </recommendedName>
</protein>
<dbReference type="PANTHER" id="PTHR11183">
    <property type="entry name" value="GLYCOGENIN SUBFAMILY MEMBER"/>
    <property type="match status" value="1"/>
</dbReference>
<feature type="signal peptide" evidence="1">
    <location>
        <begin position="1"/>
        <end position="28"/>
    </location>
</feature>
<dbReference type="OrthoDB" id="2014201at2759"/>
<dbReference type="OMA" id="AFLNWQF"/>
<evidence type="ECO:0000313" key="3">
    <source>
        <dbReference type="Proteomes" id="UP000002668"/>
    </source>
</evidence>
<dbReference type="Proteomes" id="UP000002668">
    <property type="component" value="Genome"/>
</dbReference>